<dbReference type="GO" id="GO:0016301">
    <property type="term" value="F:kinase activity"/>
    <property type="evidence" value="ECO:0007669"/>
    <property type="project" value="UniProtKB-KW"/>
</dbReference>
<dbReference type="Proteomes" id="UP000319732">
    <property type="component" value="Unassembled WGS sequence"/>
</dbReference>
<dbReference type="RefSeq" id="WP_142903114.1">
    <property type="nucleotide sequence ID" value="NZ_ML660089.1"/>
</dbReference>
<evidence type="ECO:0000313" key="2">
    <source>
        <dbReference type="Proteomes" id="UP000319732"/>
    </source>
</evidence>
<dbReference type="EMBL" id="VHSG01000006">
    <property type="protein sequence ID" value="TQV84034.1"/>
    <property type="molecule type" value="Genomic_DNA"/>
</dbReference>
<keyword evidence="2" id="KW-1185">Reference proteome</keyword>
<organism evidence="1 2">
    <name type="scientific">Exilibacterium tricleocarpae</name>
    <dbReference type="NCBI Taxonomy" id="2591008"/>
    <lineage>
        <taxon>Bacteria</taxon>
        <taxon>Pseudomonadati</taxon>
        <taxon>Pseudomonadota</taxon>
        <taxon>Gammaproteobacteria</taxon>
        <taxon>Cellvibrionales</taxon>
        <taxon>Cellvibrionaceae</taxon>
        <taxon>Exilibacterium</taxon>
    </lineage>
</organism>
<dbReference type="OrthoDB" id="5703587at2"/>
<accession>A0A545U3N5</accession>
<comment type="caution">
    <text evidence="1">The sequence shown here is derived from an EMBL/GenBank/DDBJ whole genome shotgun (WGS) entry which is preliminary data.</text>
</comment>
<sequence length="75" mass="8687">MEYLDSGHPEWPQMWEALANQPLNGGNALCVNEGKCWEYLGSTIDHHNFRHELHPDTGKAEYIYIERIRAAMGWS</sequence>
<dbReference type="AlphaFoldDB" id="A0A545U3N5"/>
<name>A0A545U3N5_9GAMM</name>
<gene>
    <name evidence="1" type="ORF">FKG94_05040</name>
</gene>
<evidence type="ECO:0000313" key="1">
    <source>
        <dbReference type="EMBL" id="TQV84034.1"/>
    </source>
</evidence>
<reference evidence="1 2" key="1">
    <citation type="submission" date="2019-06" db="EMBL/GenBank/DDBJ databases">
        <title>Whole genome sequence for Cellvibrionaceae sp. R142.</title>
        <authorList>
            <person name="Wang G."/>
        </authorList>
    </citation>
    <scope>NUCLEOTIDE SEQUENCE [LARGE SCALE GENOMIC DNA]</scope>
    <source>
        <strain evidence="1 2">R142</strain>
    </source>
</reference>
<keyword evidence="1" id="KW-0418">Kinase</keyword>
<keyword evidence="1" id="KW-0808">Transferase</keyword>
<protein>
    <submittedName>
        <fullName evidence="1">4-diphosphocytidyl-2C-methyl-D-erythritol kinase</fullName>
    </submittedName>
</protein>
<proteinExistence type="predicted"/>